<dbReference type="Gene3D" id="3.90.79.10">
    <property type="entry name" value="Nucleoside Triphosphate Pyrophosphohydrolase"/>
    <property type="match status" value="1"/>
</dbReference>
<accession>A0A1F8GBQ1</accession>
<sequence length="141" mass="16356">MSDNLLTKELIIAVIEKDDTVLMRKKPAGSPPYEETWYLFGCEPIAEQDNPTTLKNYLKTELDIDVDVSNELIPSDFEIKQDHDGIEKNFIYINLHCKYLGGEPKTPKGVERVEWIPKDKLTEYDIVPPSTKLFKTLRWLQ</sequence>
<reference evidence="1 2" key="1">
    <citation type="journal article" date="2016" name="Nat. Commun.">
        <title>Thousands of microbial genomes shed light on interconnected biogeochemical processes in an aquifer system.</title>
        <authorList>
            <person name="Anantharaman K."/>
            <person name="Brown C.T."/>
            <person name="Hug L.A."/>
            <person name="Sharon I."/>
            <person name="Castelle C.J."/>
            <person name="Probst A.J."/>
            <person name="Thomas B.C."/>
            <person name="Singh A."/>
            <person name="Wilkins M.J."/>
            <person name="Karaoz U."/>
            <person name="Brodie E.L."/>
            <person name="Williams K.H."/>
            <person name="Hubbard S.S."/>
            <person name="Banfield J.F."/>
        </authorList>
    </citation>
    <scope>NUCLEOTIDE SEQUENCE [LARGE SCALE GENOMIC DNA]</scope>
</reference>
<comment type="caution">
    <text evidence="1">The sequence shown here is derived from an EMBL/GenBank/DDBJ whole genome shotgun (WGS) entry which is preliminary data.</text>
</comment>
<dbReference type="STRING" id="1802694.A2918_01165"/>
<organism evidence="1 2">
    <name type="scientific">Candidatus Yanofskybacteria bacterium RIFCSPLOWO2_01_FULL_42_49</name>
    <dbReference type="NCBI Taxonomy" id="1802694"/>
    <lineage>
        <taxon>Bacteria</taxon>
        <taxon>Candidatus Yanofskyibacteriota</taxon>
    </lineage>
</organism>
<dbReference type="EMBL" id="MGKI01000009">
    <property type="protein sequence ID" value="OGN22711.1"/>
    <property type="molecule type" value="Genomic_DNA"/>
</dbReference>
<proteinExistence type="predicted"/>
<dbReference type="SUPFAM" id="SSF55811">
    <property type="entry name" value="Nudix"/>
    <property type="match status" value="1"/>
</dbReference>
<evidence type="ECO:0000313" key="2">
    <source>
        <dbReference type="Proteomes" id="UP000178227"/>
    </source>
</evidence>
<gene>
    <name evidence="1" type="ORF">A2918_01165</name>
</gene>
<dbReference type="Proteomes" id="UP000178227">
    <property type="component" value="Unassembled WGS sequence"/>
</dbReference>
<dbReference type="InterPro" id="IPR015797">
    <property type="entry name" value="NUDIX_hydrolase-like_dom_sf"/>
</dbReference>
<protein>
    <recommendedName>
        <fullName evidence="3">Nudix hydrolase domain-containing protein</fullName>
    </recommendedName>
</protein>
<name>A0A1F8GBQ1_9BACT</name>
<evidence type="ECO:0008006" key="3">
    <source>
        <dbReference type="Google" id="ProtNLM"/>
    </source>
</evidence>
<evidence type="ECO:0000313" key="1">
    <source>
        <dbReference type="EMBL" id="OGN22711.1"/>
    </source>
</evidence>
<dbReference type="AlphaFoldDB" id="A0A1F8GBQ1"/>